<evidence type="ECO:0000256" key="1">
    <source>
        <dbReference type="ARBA" id="ARBA00004496"/>
    </source>
</evidence>
<evidence type="ECO:0000256" key="6">
    <source>
        <dbReference type="ARBA" id="ARBA00022825"/>
    </source>
</evidence>
<dbReference type="FunFam" id="3.40.50.300:FF:000382">
    <property type="entry name" value="Lon protease homolog 2, peroxisomal"/>
    <property type="match status" value="1"/>
</dbReference>
<feature type="active site" evidence="9 11">
    <location>
        <position position="719"/>
    </location>
</feature>
<dbReference type="Gene3D" id="3.40.50.300">
    <property type="entry name" value="P-loop containing nucleotide triphosphate hydrolases"/>
    <property type="match status" value="1"/>
</dbReference>
<dbReference type="GO" id="GO:0043565">
    <property type="term" value="F:sequence-specific DNA binding"/>
    <property type="evidence" value="ECO:0007669"/>
    <property type="project" value="UniProtKB-UniRule"/>
</dbReference>
<dbReference type="Pfam" id="PF02190">
    <property type="entry name" value="LON_substr_bdg"/>
    <property type="match status" value="1"/>
</dbReference>
<dbReference type="GO" id="GO:0004252">
    <property type="term" value="F:serine-type endopeptidase activity"/>
    <property type="evidence" value="ECO:0007669"/>
    <property type="project" value="UniProtKB-UniRule"/>
</dbReference>
<name>A0A1M4X1L6_9FIRM</name>
<dbReference type="SUPFAM" id="SSF52540">
    <property type="entry name" value="P-loop containing nucleoside triphosphate hydrolases"/>
    <property type="match status" value="1"/>
</dbReference>
<dbReference type="GO" id="GO:0034605">
    <property type="term" value="P:cellular response to heat"/>
    <property type="evidence" value="ECO:0007669"/>
    <property type="project" value="UniProtKB-UniRule"/>
</dbReference>
<evidence type="ECO:0000256" key="7">
    <source>
        <dbReference type="ARBA" id="ARBA00022840"/>
    </source>
</evidence>
<evidence type="ECO:0000256" key="5">
    <source>
        <dbReference type="ARBA" id="ARBA00022801"/>
    </source>
</evidence>
<comment type="catalytic activity">
    <reaction evidence="9 10 13">
        <text>Hydrolysis of proteins in presence of ATP.</text>
        <dbReference type="EC" id="3.4.21.53"/>
    </reaction>
</comment>
<comment type="subunit">
    <text evidence="9 10">Homohexamer. Organized in a ring with a central cavity.</text>
</comment>
<dbReference type="InterPro" id="IPR003959">
    <property type="entry name" value="ATPase_AAA_core"/>
</dbReference>
<feature type="active site" evidence="9 11">
    <location>
        <position position="676"/>
    </location>
</feature>
<dbReference type="CDD" id="cd19500">
    <property type="entry name" value="RecA-like_Lon"/>
    <property type="match status" value="1"/>
</dbReference>
<dbReference type="InterPro" id="IPR054594">
    <property type="entry name" value="Lon_lid"/>
</dbReference>
<keyword evidence="7 9" id="KW-0067">ATP-binding</keyword>
<dbReference type="InterPro" id="IPR027417">
    <property type="entry name" value="P-loop_NTPase"/>
</dbReference>
<dbReference type="PROSITE" id="PS51786">
    <property type="entry name" value="LON_PROTEOLYTIC"/>
    <property type="match status" value="1"/>
</dbReference>
<dbReference type="InterPro" id="IPR003593">
    <property type="entry name" value="AAA+_ATPase"/>
</dbReference>
<dbReference type="InterPro" id="IPR014721">
    <property type="entry name" value="Ribsml_uS5_D2-typ_fold_subgr"/>
</dbReference>
<dbReference type="FunFam" id="1.20.5.5270:FF:000002">
    <property type="entry name" value="Lon protease homolog"/>
    <property type="match status" value="1"/>
</dbReference>
<keyword evidence="3 9" id="KW-0645">Protease</keyword>
<keyword evidence="6 9" id="KW-0720">Serine protease</keyword>
<dbReference type="HAMAP" id="MF_01973">
    <property type="entry name" value="lon_bact"/>
    <property type="match status" value="1"/>
</dbReference>
<dbReference type="RefSeq" id="WP_073163594.1">
    <property type="nucleotide sequence ID" value="NZ_FQUW01000010.1"/>
</dbReference>
<comment type="similarity">
    <text evidence="9 10 13 14">Belongs to the peptidase S16 family.</text>
</comment>
<dbReference type="EC" id="3.4.21.53" evidence="9 10"/>
<dbReference type="InterPro" id="IPR027065">
    <property type="entry name" value="Lon_Prtase"/>
</dbReference>
<sequence length="814" mass="92076">MEPVVKVLPLLPLRGILVFPYMVIHLDVGREKSVQAIEQAMMNDRIIFLATQKEAQTDDPGVDDIYRIGSVAEVKQLLKLPGGTIRVLVEGLARGFIRRYLAHEPYFKVEVEQYSENFVKTPEIEALMRNLVHQFEQYVKLSKRIPPETVVSVVNLEEPGRLADIVASHLPLRIEEKQQVLEAVDIVKRLESLCALVARELEIVELERKINIRVRKQMEKTQKEYYLREQMKAIQRELGEKDERMAEGEEYREKIAEARLPKEVEEKALKEVERLEKMPPMAAESAVIRNYLDWLLALPWSKSTRDRLDIKAAEAILDEDHYGLTEVKERILEYLAIRKLSRKLKGPILCFVGPPGVGKTSLGRSIARALERKFVRISLGGVRDEAEIRGHRRTYVGALPGRIIQGMRNAGSKNPVFLLDEIDKMSMDFRGDPSAALLEVLDPEQNNSFSDHYIEVPFDLSNVLFITTANVQHNIPRPLLDRMEVIQISGYTEEEKVQIALRHLIPKQLKEHGLTPEMFSISEKALRRVIREYTRESGVRNLERQIAALCRKAARQIVTEEATKVRITVQNLEHYLGTPKYRYGVAEQEDQVGVATGLAWTEVGGDTLAIEVTIYRGTGRLTLTGKLGEVMKESAQASYSYVRSRASQLGIDEEIFDKRDIHIHVPEGAIPKDGPSAGITMACALASAFTGRKVRHDVAMTGEITLRGRVLPVGGIKEKVLAAHRAGITTVILPRDNRKELDEIPANVRNRMQFIEVEHMDEVLQVALLDKEEAPETAELGSSPGEVEEVSYQPVIPVKEDPSAIHEHRFCSIC</sequence>
<dbReference type="InterPro" id="IPR015947">
    <property type="entry name" value="PUA-like_sf"/>
</dbReference>
<proteinExistence type="evidence at transcript level"/>
<dbReference type="GO" id="GO:0004176">
    <property type="term" value="F:ATP-dependent peptidase activity"/>
    <property type="evidence" value="ECO:0007669"/>
    <property type="project" value="UniProtKB-UniRule"/>
</dbReference>
<evidence type="ECO:0000256" key="13">
    <source>
        <dbReference type="PROSITE-ProRule" id="PRU01122"/>
    </source>
</evidence>
<dbReference type="PROSITE" id="PS01046">
    <property type="entry name" value="LON_SER"/>
    <property type="match status" value="1"/>
</dbReference>
<dbReference type="InterPro" id="IPR008269">
    <property type="entry name" value="Lon_proteolytic"/>
</dbReference>
<evidence type="ECO:0000256" key="4">
    <source>
        <dbReference type="ARBA" id="ARBA00022741"/>
    </source>
</evidence>
<gene>
    <name evidence="9" type="primary">lon</name>
    <name evidence="17" type="ORF">SAMN02745218_00952</name>
</gene>
<evidence type="ECO:0000256" key="11">
    <source>
        <dbReference type="PIRSR" id="PIRSR001174-1"/>
    </source>
</evidence>
<organism evidence="17 18">
    <name type="scientific">Desulfofundulus australicus DSM 11792</name>
    <dbReference type="NCBI Taxonomy" id="1121425"/>
    <lineage>
        <taxon>Bacteria</taxon>
        <taxon>Bacillati</taxon>
        <taxon>Bacillota</taxon>
        <taxon>Clostridia</taxon>
        <taxon>Eubacteriales</taxon>
        <taxon>Peptococcaceae</taxon>
        <taxon>Desulfofundulus</taxon>
    </lineage>
</organism>
<dbReference type="SUPFAM" id="SSF54211">
    <property type="entry name" value="Ribosomal protein S5 domain 2-like"/>
    <property type="match status" value="1"/>
</dbReference>
<dbReference type="Pfam" id="PF22667">
    <property type="entry name" value="Lon_lid"/>
    <property type="match status" value="1"/>
</dbReference>
<evidence type="ECO:0000313" key="17">
    <source>
        <dbReference type="EMBL" id="SHE87102.1"/>
    </source>
</evidence>
<evidence type="ECO:0000313" key="18">
    <source>
        <dbReference type="Proteomes" id="UP000184196"/>
    </source>
</evidence>
<dbReference type="PRINTS" id="PR00830">
    <property type="entry name" value="ENDOLAPTASE"/>
</dbReference>
<feature type="domain" description="Lon N-terminal" evidence="16">
    <location>
        <begin position="8"/>
        <end position="201"/>
    </location>
</feature>
<evidence type="ECO:0000256" key="10">
    <source>
        <dbReference type="PIRNR" id="PIRNR001174"/>
    </source>
</evidence>
<keyword evidence="4 9" id="KW-0547">Nucleotide-binding</keyword>
<keyword evidence="2 9" id="KW-0963">Cytoplasm</keyword>
<dbReference type="NCBIfam" id="NF008053">
    <property type="entry name" value="PRK10787.1"/>
    <property type="match status" value="1"/>
</dbReference>
<dbReference type="FunFam" id="3.30.230.10:FF:000010">
    <property type="entry name" value="Lon protease"/>
    <property type="match status" value="1"/>
</dbReference>
<dbReference type="Gene3D" id="1.20.58.1480">
    <property type="match status" value="1"/>
</dbReference>
<dbReference type="PANTHER" id="PTHR10046">
    <property type="entry name" value="ATP DEPENDENT LON PROTEASE FAMILY MEMBER"/>
    <property type="match status" value="1"/>
</dbReference>
<dbReference type="InterPro" id="IPR003111">
    <property type="entry name" value="Lon_prtase_N"/>
</dbReference>
<dbReference type="PROSITE" id="PS51787">
    <property type="entry name" value="LON_N"/>
    <property type="match status" value="1"/>
</dbReference>
<feature type="domain" description="Lon proteolytic" evidence="15">
    <location>
        <begin position="589"/>
        <end position="770"/>
    </location>
</feature>
<evidence type="ECO:0000259" key="15">
    <source>
        <dbReference type="PROSITE" id="PS51786"/>
    </source>
</evidence>
<evidence type="ECO:0000256" key="14">
    <source>
        <dbReference type="RuleBase" id="RU000591"/>
    </source>
</evidence>
<dbReference type="Proteomes" id="UP000184196">
    <property type="component" value="Unassembled WGS sequence"/>
</dbReference>
<keyword evidence="18" id="KW-1185">Reference proteome</keyword>
<dbReference type="Gene3D" id="3.30.230.10">
    <property type="match status" value="1"/>
</dbReference>
<dbReference type="GO" id="GO:0005737">
    <property type="term" value="C:cytoplasm"/>
    <property type="evidence" value="ECO:0007669"/>
    <property type="project" value="UniProtKB-SubCell"/>
</dbReference>
<dbReference type="PIRSF" id="PIRSF001174">
    <property type="entry name" value="Lon_proteas"/>
    <property type="match status" value="1"/>
</dbReference>
<keyword evidence="8 9" id="KW-0346">Stress response</keyword>
<evidence type="ECO:0000256" key="12">
    <source>
        <dbReference type="PIRSR" id="PIRSR001174-2"/>
    </source>
</evidence>
<evidence type="ECO:0000256" key="2">
    <source>
        <dbReference type="ARBA" id="ARBA00022490"/>
    </source>
</evidence>
<accession>A0A1M4X1L6</accession>
<dbReference type="Gene3D" id="2.30.130.40">
    <property type="entry name" value="LON domain-like"/>
    <property type="match status" value="1"/>
</dbReference>
<dbReference type="SMART" id="SM00464">
    <property type="entry name" value="LON"/>
    <property type="match status" value="1"/>
</dbReference>
<dbReference type="InterPro" id="IPR004815">
    <property type="entry name" value="Lon_bac/euk-typ"/>
</dbReference>
<protein>
    <recommendedName>
        <fullName evidence="9 10">Lon protease</fullName>
        <ecNumber evidence="9 10">3.4.21.53</ecNumber>
    </recommendedName>
    <alternativeName>
        <fullName evidence="9">ATP-dependent protease La</fullName>
    </alternativeName>
</protein>
<comment type="function">
    <text evidence="9">ATP-dependent serine protease that mediates the selective degradation of mutant and abnormal proteins as well as certain short-lived regulatory proteins. Required for cellular homeostasis and for survival from DNA damage and developmental changes induced by stress. Degrades polypeptides processively to yield small peptide fragments that are 5 to 10 amino acids long. Binds to DNA in a double-stranded, site-specific manner.</text>
</comment>
<reference evidence="18" key="1">
    <citation type="submission" date="2016-11" db="EMBL/GenBank/DDBJ databases">
        <authorList>
            <person name="Varghese N."/>
            <person name="Submissions S."/>
        </authorList>
    </citation>
    <scope>NUCLEOTIDE SEQUENCE [LARGE SCALE GENOMIC DNA]</scope>
    <source>
        <strain evidence="18">DSM 11792</strain>
    </source>
</reference>
<evidence type="ECO:0000259" key="16">
    <source>
        <dbReference type="PROSITE" id="PS51787"/>
    </source>
</evidence>
<dbReference type="Pfam" id="PF00004">
    <property type="entry name" value="AAA"/>
    <property type="match status" value="1"/>
</dbReference>
<dbReference type="AlphaFoldDB" id="A0A1M4X1L6"/>
<dbReference type="InterPro" id="IPR027543">
    <property type="entry name" value="Lon_bac"/>
</dbReference>
<feature type="binding site" evidence="9 12">
    <location>
        <begin position="353"/>
        <end position="360"/>
    </location>
    <ligand>
        <name>ATP</name>
        <dbReference type="ChEBI" id="CHEBI:30616"/>
    </ligand>
</feature>
<dbReference type="NCBIfam" id="TIGR00763">
    <property type="entry name" value="lon"/>
    <property type="match status" value="1"/>
</dbReference>
<dbReference type="OrthoDB" id="9803599at2"/>
<dbReference type="InterPro" id="IPR008268">
    <property type="entry name" value="Peptidase_S16_AS"/>
</dbReference>
<dbReference type="Pfam" id="PF05362">
    <property type="entry name" value="Lon_C"/>
    <property type="match status" value="1"/>
</dbReference>
<dbReference type="Gene3D" id="1.20.5.5270">
    <property type="match status" value="1"/>
</dbReference>
<dbReference type="SMART" id="SM00382">
    <property type="entry name" value="AAA"/>
    <property type="match status" value="1"/>
</dbReference>
<dbReference type="GO" id="GO:0005524">
    <property type="term" value="F:ATP binding"/>
    <property type="evidence" value="ECO:0007669"/>
    <property type="project" value="UniProtKB-UniRule"/>
</dbReference>
<dbReference type="EMBL" id="FQUW01000010">
    <property type="protein sequence ID" value="SHE87102.1"/>
    <property type="molecule type" value="Genomic_DNA"/>
</dbReference>
<dbReference type="SUPFAM" id="SSF88697">
    <property type="entry name" value="PUA domain-like"/>
    <property type="match status" value="1"/>
</dbReference>
<dbReference type="GO" id="GO:0006515">
    <property type="term" value="P:protein quality control for misfolded or incompletely synthesized proteins"/>
    <property type="evidence" value="ECO:0007669"/>
    <property type="project" value="UniProtKB-UniRule"/>
</dbReference>
<comment type="induction">
    <text evidence="9">By heat shock.</text>
</comment>
<evidence type="ECO:0000256" key="3">
    <source>
        <dbReference type="ARBA" id="ARBA00022670"/>
    </source>
</evidence>
<dbReference type="InterPro" id="IPR046336">
    <property type="entry name" value="Lon_prtase_N_sf"/>
</dbReference>
<dbReference type="GO" id="GO:0016887">
    <property type="term" value="F:ATP hydrolysis activity"/>
    <property type="evidence" value="ECO:0007669"/>
    <property type="project" value="UniProtKB-UniRule"/>
</dbReference>
<comment type="subcellular location">
    <subcellularLocation>
        <location evidence="1 9 10">Cytoplasm</location>
    </subcellularLocation>
</comment>
<evidence type="ECO:0000256" key="8">
    <source>
        <dbReference type="ARBA" id="ARBA00023016"/>
    </source>
</evidence>
<dbReference type="Gene3D" id="1.10.8.60">
    <property type="match status" value="1"/>
</dbReference>
<dbReference type="InterPro" id="IPR020568">
    <property type="entry name" value="Ribosomal_Su5_D2-typ_SF"/>
</dbReference>
<keyword evidence="5 9" id="KW-0378">Hydrolase</keyword>
<evidence type="ECO:0000256" key="9">
    <source>
        <dbReference type="HAMAP-Rule" id="MF_01973"/>
    </source>
</evidence>